<dbReference type="AlphaFoldDB" id="A0AAN9NML6"/>
<sequence length="161" mass="18237">MNPAEVLLPWNCDISGVAALRRWRNCHAALPRGSSLSDRNGIKGRIIPSFHDKCAICKGEIPHHLHHLIGNEMMHCSKCGENTAHRTCVSLGSKSTTWSCPECERLENKDKFWEKHRDKEVIAEGANTGFVNLEEAKRLKTRDEVIKALQEKKKEDKSHSD</sequence>
<dbReference type="InterPro" id="IPR011011">
    <property type="entry name" value="Znf_FYVE_PHD"/>
</dbReference>
<organism evidence="4 6">
    <name type="scientific">Psophocarpus tetragonolobus</name>
    <name type="common">Winged bean</name>
    <name type="synonym">Dolichos tetragonolobus</name>
    <dbReference type="NCBI Taxonomy" id="3891"/>
    <lineage>
        <taxon>Eukaryota</taxon>
        <taxon>Viridiplantae</taxon>
        <taxon>Streptophyta</taxon>
        <taxon>Embryophyta</taxon>
        <taxon>Tracheophyta</taxon>
        <taxon>Spermatophyta</taxon>
        <taxon>Magnoliopsida</taxon>
        <taxon>eudicotyledons</taxon>
        <taxon>Gunneridae</taxon>
        <taxon>Pentapetalae</taxon>
        <taxon>rosids</taxon>
        <taxon>fabids</taxon>
        <taxon>Fabales</taxon>
        <taxon>Fabaceae</taxon>
        <taxon>Papilionoideae</taxon>
        <taxon>50 kb inversion clade</taxon>
        <taxon>NPAAA clade</taxon>
        <taxon>indigoferoid/millettioid clade</taxon>
        <taxon>Phaseoleae</taxon>
        <taxon>Psophocarpus</taxon>
    </lineage>
</organism>
<name>A0AAN9NML6_PSOTE</name>
<comment type="caution">
    <text evidence="4">The sequence shown here is derived from an EMBL/GenBank/DDBJ whole genome shotgun (WGS) entry which is preliminary data.</text>
</comment>
<accession>A0AAN9NML6</accession>
<evidence type="ECO:0000313" key="6">
    <source>
        <dbReference type="Proteomes" id="UP001386955"/>
    </source>
</evidence>
<dbReference type="EMBL" id="JAYMYS010000033">
    <property type="protein sequence ID" value="KAK7376094.1"/>
    <property type="molecule type" value="Genomic_DNA"/>
</dbReference>
<dbReference type="Proteomes" id="UP001386955">
    <property type="component" value="Unassembled WGS sequence"/>
</dbReference>
<dbReference type="Gene3D" id="3.30.40.10">
    <property type="entry name" value="Zinc/RING finger domain, C3HC4 (zinc finger)"/>
    <property type="match status" value="1"/>
</dbReference>
<evidence type="ECO:0000313" key="5">
    <source>
        <dbReference type="EMBL" id="KAK7376097.1"/>
    </source>
</evidence>
<keyword evidence="3" id="KW-0862">Zinc</keyword>
<proteinExistence type="predicted"/>
<evidence type="ECO:0000256" key="2">
    <source>
        <dbReference type="ARBA" id="ARBA00022771"/>
    </source>
</evidence>
<evidence type="ECO:0000313" key="4">
    <source>
        <dbReference type="EMBL" id="KAK7376094.1"/>
    </source>
</evidence>
<keyword evidence="1" id="KW-0479">Metal-binding</keyword>
<dbReference type="GO" id="GO:0008270">
    <property type="term" value="F:zinc ion binding"/>
    <property type="evidence" value="ECO:0007669"/>
    <property type="project" value="UniProtKB-KW"/>
</dbReference>
<evidence type="ECO:0000256" key="3">
    <source>
        <dbReference type="ARBA" id="ARBA00022833"/>
    </source>
</evidence>
<protein>
    <submittedName>
        <fullName evidence="4">Uncharacterized protein</fullName>
    </submittedName>
</protein>
<dbReference type="SUPFAM" id="SSF57903">
    <property type="entry name" value="FYVE/PHD zinc finger"/>
    <property type="match status" value="1"/>
</dbReference>
<dbReference type="InterPro" id="IPR013083">
    <property type="entry name" value="Znf_RING/FYVE/PHD"/>
</dbReference>
<gene>
    <name evidence="4" type="ORF">VNO78_34946</name>
    <name evidence="5" type="ORF">VNO78_34949</name>
</gene>
<reference evidence="4 6" key="1">
    <citation type="submission" date="2024-01" db="EMBL/GenBank/DDBJ databases">
        <title>The genomes of 5 underutilized Papilionoideae crops provide insights into root nodulation and disease resistanc.</title>
        <authorList>
            <person name="Jiang F."/>
        </authorList>
    </citation>
    <scope>NUCLEOTIDE SEQUENCE [LARGE SCALE GENOMIC DNA]</scope>
    <source>
        <strain evidence="4">DUOXIRENSHENG_FW03</strain>
        <tissue evidence="4">Leaves</tissue>
    </source>
</reference>
<evidence type="ECO:0000256" key="1">
    <source>
        <dbReference type="ARBA" id="ARBA00022723"/>
    </source>
</evidence>
<keyword evidence="2" id="KW-0863">Zinc-finger</keyword>
<keyword evidence="6" id="KW-1185">Reference proteome</keyword>
<dbReference type="EMBL" id="JAYMYS010000033">
    <property type="protein sequence ID" value="KAK7376097.1"/>
    <property type="molecule type" value="Genomic_DNA"/>
</dbReference>